<name>A0A1E5S0H5_HANUV</name>
<protein>
    <submittedName>
        <fullName evidence="1">Uncharacterized protein</fullName>
    </submittedName>
</protein>
<proteinExistence type="predicted"/>
<accession>A0A1E5S0H5</accession>
<dbReference type="OrthoDB" id="3969818at2759"/>
<dbReference type="Proteomes" id="UP000095358">
    <property type="component" value="Unassembled WGS sequence"/>
</dbReference>
<dbReference type="Pfam" id="PF11326">
    <property type="entry name" value="PANTS-like"/>
    <property type="match status" value="1"/>
</dbReference>
<dbReference type="AlphaFoldDB" id="A0A1E5S0H5"/>
<keyword evidence="2" id="KW-1185">Reference proteome</keyword>
<dbReference type="VEuPathDB" id="FungiDB:AWRI3580_g526"/>
<sequence>MIINPFVIKDEYDKKKAEEQYIDIETNVPVLSNPTQLSCTQLMGHFTRCISFKGQLQEIYKTGQMTKCPKQFELLKFCLFETNDDPVKINEFYNKLHNGDLKNINKRGSSLDIWEER</sequence>
<dbReference type="STRING" id="29833.A0A1E5S0H5"/>
<evidence type="ECO:0000313" key="1">
    <source>
        <dbReference type="EMBL" id="OEJ92732.1"/>
    </source>
</evidence>
<dbReference type="EMBL" id="LPNN01000001">
    <property type="protein sequence ID" value="OEJ92732.1"/>
    <property type="molecule type" value="Genomic_DNA"/>
</dbReference>
<reference evidence="2" key="1">
    <citation type="journal article" date="2016" name="Genome Announc.">
        <title>Genome sequences of three species of Hanseniaspora isolated from spontaneous wine fermentations.</title>
        <authorList>
            <person name="Sternes P.R."/>
            <person name="Lee D."/>
            <person name="Kutyna D.R."/>
            <person name="Borneman A.R."/>
        </authorList>
    </citation>
    <scope>NUCLEOTIDE SEQUENCE [LARGE SCALE GENOMIC DNA]</scope>
    <source>
        <strain evidence="2">AWRI3580</strain>
    </source>
</reference>
<comment type="caution">
    <text evidence="1">The sequence shown here is derived from an EMBL/GenBank/DDBJ whole genome shotgun (WGS) entry which is preliminary data.</text>
</comment>
<dbReference type="InterPro" id="IPR021475">
    <property type="entry name" value="Pants/Emi1-like"/>
</dbReference>
<evidence type="ECO:0000313" key="2">
    <source>
        <dbReference type="Proteomes" id="UP000095358"/>
    </source>
</evidence>
<organism evidence="1 2">
    <name type="scientific">Hanseniaspora uvarum</name>
    <name type="common">Yeast</name>
    <name type="synonym">Kloeckera apiculata</name>
    <dbReference type="NCBI Taxonomy" id="29833"/>
    <lineage>
        <taxon>Eukaryota</taxon>
        <taxon>Fungi</taxon>
        <taxon>Dikarya</taxon>
        <taxon>Ascomycota</taxon>
        <taxon>Saccharomycotina</taxon>
        <taxon>Saccharomycetes</taxon>
        <taxon>Saccharomycodales</taxon>
        <taxon>Saccharomycodaceae</taxon>
        <taxon>Hanseniaspora</taxon>
    </lineage>
</organism>
<gene>
    <name evidence="1" type="ORF">AWRI3580_g526</name>
</gene>